<feature type="domain" description="Integrase catalytic" evidence="3">
    <location>
        <begin position="191"/>
        <end position="349"/>
    </location>
</feature>
<dbReference type="PANTHER" id="PTHR37984">
    <property type="entry name" value="PROTEIN CBG26694"/>
    <property type="match status" value="1"/>
</dbReference>
<reference evidence="4" key="1">
    <citation type="submission" date="2014-11" db="EMBL/GenBank/DDBJ databases">
        <authorList>
            <person name="Otto D Thomas"/>
            <person name="Naeem Raeece"/>
        </authorList>
    </citation>
    <scope>NUCLEOTIDE SEQUENCE</scope>
</reference>
<gene>
    <name evidence="4" type="ORF">Cvel_28389</name>
</gene>
<proteinExistence type="predicted"/>
<feature type="domain" description="Chromo" evidence="2">
    <location>
        <begin position="514"/>
        <end position="566"/>
    </location>
</feature>
<dbReference type="Pfam" id="PF00385">
    <property type="entry name" value="Chromo"/>
    <property type="match status" value="1"/>
</dbReference>
<dbReference type="VEuPathDB" id="CryptoDB:Cvel_28389"/>
<feature type="region of interest" description="Disordered" evidence="1">
    <location>
        <begin position="1"/>
        <end position="45"/>
    </location>
</feature>
<dbReference type="InterPro" id="IPR050951">
    <property type="entry name" value="Retrovirus_Pol_polyprotein"/>
</dbReference>
<protein>
    <recommendedName>
        <fullName evidence="5">Integrase catalytic domain-containing protein</fullName>
    </recommendedName>
</protein>
<dbReference type="GO" id="GO:0003676">
    <property type="term" value="F:nucleic acid binding"/>
    <property type="evidence" value="ECO:0007669"/>
    <property type="project" value="InterPro"/>
</dbReference>
<dbReference type="SUPFAM" id="SSF54160">
    <property type="entry name" value="Chromo domain-like"/>
    <property type="match status" value="1"/>
</dbReference>
<dbReference type="InterPro" id="IPR023780">
    <property type="entry name" value="Chromo_domain"/>
</dbReference>
<evidence type="ECO:0000313" key="4">
    <source>
        <dbReference type="EMBL" id="CEM44519.1"/>
    </source>
</evidence>
<evidence type="ECO:0000259" key="2">
    <source>
        <dbReference type="PROSITE" id="PS50013"/>
    </source>
</evidence>
<name>A0A0G4HK90_9ALVE</name>
<dbReference type="PANTHER" id="PTHR37984:SF15">
    <property type="entry name" value="INTEGRASE CATALYTIC DOMAIN-CONTAINING PROTEIN"/>
    <property type="match status" value="1"/>
</dbReference>
<dbReference type="PROSITE" id="PS50994">
    <property type="entry name" value="INTEGRASE"/>
    <property type="match status" value="1"/>
</dbReference>
<dbReference type="GO" id="GO:0015074">
    <property type="term" value="P:DNA integration"/>
    <property type="evidence" value="ECO:0007669"/>
    <property type="project" value="InterPro"/>
</dbReference>
<dbReference type="Gene3D" id="2.40.50.40">
    <property type="match status" value="1"/>
</dbReference>
<dbReference type="SUPFAM" id="SSF53098">
    <property type="entry name" value="Ribonuclease H-like"/>
    <property type="match status" value="1"/>
</dbReference>
<evidence type="ECO:0000256" key="1">
    <source>
        <dbReference type="SAM" id="MobiDB-lite"/>
    </source>
</evidence>
<dbReference type="InterPro" id="IPR016197">
    <property type="entry name" value="Chromo-like_dom_sf"/>
</dbReference>
<dbReference type="Pfam" id="PF00665">
    <property type="entry name" value="rve"/>
    <property type="match status" value="1"/>
</dbReference>
<dbReference type="EMBL" id="CDMZ01002946">
    <property type="protein sequence ID" value="CEM44519.1"/>
    <property type="molecule type" value="Genomic_DNA"/>
</dbReference>
<accession>A0A0G4HK90</accession>
<dbReference type="InterPro" id="IPR001584">
    <property type="entry name" value="Integrase_cat-core"/>
</dbReference>
<dbReference type="AlphaFoldDB" id="A0A0G4HK90"/>
<dbReference type="Pfam" id="PF17921">
    <property type="entry name" value="Integrase_H2C2"/>
    <property type="match status" value="1"/>
</dbReference>
<sequence length="566" mass="64105">MNSSNAKKVMKDPKPSKGWRRPTGPGRPRSEPKAAPPSPSLSAPLCTGNYSIEEFKRLQKEDSTLNPVIQFLMDGSLPDDQAELSRVYSMAASHALHKGLLVRLLPPLNKHTKGFRTLTVVPRALRAEILADHHGHLCAGHGGIRSTLAKVTDKFFWPTVTADIKNYVKSCETCQQRKDAFKKEHPMIVPLSTEPLTHMAIDTVGPLPTSEGKRVIISVMDLASRFVVLIAVPNQKVTTIARALLDNVFFVFGSPVTLLSDQGPSFLDPIVIAVSELVSTERVCTSTYNPKANGKLGRMHRELKQTLSAYIAKHQKDWVRYLPVTAFLHNATRYAALGISPFEFLFGFPPRTPTKLSTDLQESADIIPQDYVKVLSEIREENKKTARDIYMEAAEQRGRRVLKDASNKQFRNLYIYKRGNYVWARVKRTKKGYAAKLTTKYEGPFRVLEVRDNCTLLLKQPGAQTRRLINRDNAKPFVHRDLKENDALLSWFMPELEEDGKQADPIDNDEFAEYEVEKICAKRRTRRGTEFLVKYKGYAEKEWTPEEELDCADKVKEFHARLRGGQ</sequence>
<dbReference type="FunFam" id="1.10.340.70:FF:000001">
    <property type="entry name" value="Retrovirus-related Pol polyprotein from transposon gypsy-like Protein"/>
    <property type="match status" value="1"/>
</dbReference>
<dbReference type="InterPro" id="IPR012337">
    <property type="entry name" value="RNaseH-like_sf"/>
</dbReference>
<dbReference type="InterPro" id="IPR041588">
    <property type="entry name" value="Integrase_H2C2"/>
</dbReference>
<dbReference type="SMART" id="SM00298">
    <property type="entry name" value="CHROMO"/>
    <property type="match status" value="1"/>
</dbReference>
<evidence type="ECO:0008006" key="5">
    <source>
        <dbReference type="Google" id="ProtNLM"/>
    </source>
</evidence>
<dbReference type="CDD" id="cd00024">
    <property type="entry name" value="CD_CSD"/>
    <property type="match status" value="1"/>
</dbReference>
<dbReference type="PhylomeDB" id="A0A0G4HK90"/>
<organism evidence="4">
    <name type="scientific">Chromera velia CCMP2878</name>
    <dbReference type="NCBI Taxonomy" id="1169474"/>
    <lineage>
        <taxon>Eukaryota</taxon>
        <taxon>Sar</taxon>
        <taxon>Alveolata</taxon>
        <taxon>Colpodellida</taxon>
        <taxon>Chromeraceae</taxon>
        <taxon>Chromera</taxon>
    </lineage>
</organism>
<dbReference type="Gene3D" id="1.10.340.70">
    <property type="match status" value="1"/>
</dbReference>
<dbReference type="InterPro" id="IPR000953">
    <property type="entry name" value="Chromo/chromo_shadow_dom"/>
</dbReference>
<dbReference type="InterPro" id="IPR036397">
    <property type="entry name" value="RNaseH_sf"/>
</dbReference>
<evidence type="ECO:0000259" key="3">
    <source>
        <dbReference type="PROSITE" id="PS50994"/>
    </source>
</evidence>
<dbReference type="Gene3D" id="3.30.420.10">
    <property type="entry name" value="Ribonuclease H-like superfamily/Ribonuclease H"/>
    <property type="match status" value="1"/>
</dbReference>
<dbReference type="PROSITE" id="PS50013">
    <property type="entry name" value="CHROMO_2"/>
    <property type="match status" value="1"/>
</dbReference>